<feature type="domain" description="Chitin-binding type-2" evidence="12">
    <location>
        <begin position="571"/>
        <end position="625"/>
    </location>
</feature>
<dbReference type="Pfam" id="PF00014">
    <property type="entry name" value="Kunitz_BPTI"/>
    <property type="match status" value="11"/>
</dbReference>
<dbReference type="CDD" id="cd19941">
    <property type="entry name" value="TIL"/>
    <property type="match status" value="1"/>
</dbReference>
<dbReference type="GO" id="GO:0008061">
    <property type="term" value="F:chitin binding"/>
    <property type="evidence" value="ECO:0007669"/>
    <property type="project" value="InterPro"/>
</dbReference>
<dbReference type="PRINTS" id="PR00759">
    <property type="entry name" value="BASICPTASE"/>
</dbReference>
<dbReference type="InterPro" id="IPR002557">
    <property type="entry name" value="Chitin-bd_dom"/>
</dbReference>
<dbReference type="PROSITE" id="PS00280">
    <property type="entry name" value="BPTI_KUNITZ_1"/>
    <property type="match status" value="7"/>
</dbReference>
<comment type="subcellular location">
    <subcellularLocation>
        <location evidence="1">Secreted</location>
    </subcellularLocation>
</comment>
<dbReference type="InterPro" id="IPR020901">
    <property type="entry name" value="Prtase_inh_Kunz-CS"/>
</dbReference>
<evidence type="ECO:0000256" key="6">
    <source>
        <dbReference type="ARBA" id="ARBA00022900"/>
    </source>
</evidence>
<dbReference type="PANTHER" id="PTHR10083">
    <property type="entry name" value="KUNITZ-TYPE PROTEASE INHIBITOR-RELATED"/>
    <property type="match status" value="1"/>
</dbReference>
<keyword evidence="6" id="KW-0722">Serine protease inhibitor</keyword>
<dbReference type="Proteomes" id="UP001054837">
    <property type="component" value="Unassembled WGS sequence"/>
</dbReference>
<dbReference type="FunFam" id="4.10.410.10:FF:000006">
    <property type="entry name" value="Serine peptidase inhibitor, Kunitz type 1"/>
    <property type="match status" value="1"/>
</dbReference>
<dbReference type="FunFam" id="4.10.410.10:FF:000020">
    <property type="entry name" value="Collagen, type VI, alpha 3"/>
    <property type="match status" value="5"/>
</dbReference>
<dbReference type="GO" id="GO:0005615">
    <property type="term" value="C:extracellular space"/>
    <property type="evidence" value="ECO:0007669"/>
    <property type="project" value="TreeGrafter"/>
</dbReference>
<keyword evidence="2" id="KW-0964">Secreted</keyword>
<dbReference type="InterPro" id="IPR002223">
    <property type="entry name" value="Kunitz_BPTI"/>
</dbReference>
<feature type="domain" description="BPTI/Kunitz inhibitor" evidence="11">
    <location>
        <begin position="244"/>
        <end position="294"/>
    </location>
</feature>
<dbReference type="Gene3D" id="2.10.25.10">
    <property type="entry name" value="Laminin"/>
    <property type="match status" value="1"/>
</dbReference>
<dbReference type="Gene3D" id="4.10.410.10">
    <property type="entry name" value="Pancreatic trypsin inhibitor Kunitz domain"/>
    <property type="match status" value="11"/>
</dbReference>
<accession>A0AAV4NT26</accession>
<evidence type="ECO:0000256" key="7">
    <source>
        <dbReference type="ARBA" id="ARBA00023157"/>
    </source>
</evidence>
<dbReference type="InterPro" id="IPR036880">
    <property type="entry name" value="Kunitz_BPTI_sf"/>
</dbReference>
<feature type="domain" description="Chitin-binding type-2" evidence="12">
    <location>
        <begin position="1027"/>
        <end position="1083"/>
    </location>
</feature>
<evidence type="ECO:0000259" key="12">
    <source>
        <dbReference type="PROSITE" id="PS50940"/>
    </source>
</evidence>
<dbReference type="SUPFAM" id="SSF57567">
    <property type="entry name" value="Serine protease inhibitors"/>
    <property type="match status" value="1"/>
</dbReference>
<organism evidence="13 14">
    <name type="scientific">Caerostris darwini</name>
    <dbReference type="NCBI Taxonomy" id="1538125"/>
    <lineage>
        <taxon>Eukaryota</taxon>
        <taxon>Metazoa</taxon>
        <taxon>Ecdysozoa</taxon>
        <taxon>Arthropoda</taxon>
        <taxon>Chelicerata</taxon>
        <taxon>Arachnida</taxon>
        <taxon>Araneae</taxon>
        <taxon>Araneomorphae</taxon>
        <taxon>Entelegynae</taxon>
        <taxon>Araneoidea</taxon>
        <taxon>Araneidae</taxon>
        <taxon>Caerostris</taxon>
    </lineage>
</organism>
<feature type="domain" description="Chitin-binding type-2" evidence="12">
    <location>
        <begin position="1295"/>
        <end position="1345"/>
    </location>
</feature>
<dbReference type="InterPro" id="IPR050098">
    <property type="entry name" value="TFPI/VKTCI-like"/>
</dbReference>
<keyword evidence="14" id="KW-1185">Reference proteome</keyword>
<feature type="domain" description="Chitin-binding type-2" evidence="12">
    <location>
        <begin position="1163"/>
        <end position="1217"/>
    </location>
</feature>
<evidence type="ECO:0000256" key="8">
    <source>
        <dbReference type="ARBA" id="ARBA00038506"/>
    </source>
</evidence>
<feature type="domain" description="BPTI/Kunitz inhibitor" evidence="11">
    <location>
        <begin position="710"/>
        <end position="760"/>
    </location>
</feature>
<feature type="domain" description="BPTI/Kunitz inhibitor" evidence="11">
    <location>
        <begin position="508"/>
        <end position="558"/>
    </location>
</feature>
<feature type="domain" description="BPTI/Kunitz inhibitor" evidence="11">
    <location>
        <begin position="961"/>
        <end position="1011"/>
    </location>
</feature>
<feature type="domain" description="BPTI/Kunitz inhibitor" evidence="11">
    <location>
        <begin position="374"/>
        <end position="424"/>
    </location>
</feature>
<dbReference type="PANTHER" id="PTHR10083:SF328">
    <property type="entry name" value="TISSUE FACTOR PATHWAY INHIBITOR"/>
    <property type="match status" value="1"/>
</dbReference>
<feature type="domain" description="BPTI/Kunitz inhibitor" evidence="11">
    <location>
        <begin position="642"/>
        <end position="692"/>
    </location>
</feature>
<dbReference type="Pfam" id="PF01826">
    <property type="entry name" value="TIL"/>
    <property type="match status" value="1"/>
</dbReference>
<comment type="similarity">
    <text evidence="8">Belongs to the venom Kunitz-type family. 03 (sub-Kunitz) subfamily.</text>
</comment>
<feature type="domain" description="BPTI/Kunitz inhibitor" evidence="11">
    <location>
        <begin position="442"/>
        <end position="492"/>
    </location>
</feature>
<reference evidence="13 14" key="1">
    <citation type="submission" date="2021-06" db="EMBL/GenBank/DDBJ databases">
        <title>Caerostris darwini draft genome.</title>
        <authorList>
            <person name="Kono N."/>
            <person name="Arakawa K."/>
        </authorList>
    </citation>
    <scope>NUCLEOTIDE SEQUENCE [LARGE SCALE GENOMIC DNA]</scope>
</reference>
<dbReference type="InterPro" id="IPR036508">
    <property type="entry name" value="Chitin-bd_dom_sf"/>
</dbReference>
<evidence type="ECO:0000256" key="1">
    <source>
        <dbReference type="ARBA" id="ARBA00004613"/>
    </source>
</evidence>
<evidence type="ECO:0000256" key="9">
    <source>
        <dbReference type="ARBA" id="ARBA00093388"/>
    </source>
</evidence>
<comment type="function">
    <text evidence="9">Serine protease inhibitor that inhibits trypsin at a molar ratio of 1:1.</text>
</comment>
<evidence type="ECO:0000259" key="11">
    <source>
        <dbReference type="PROSITE" id="PS50279"/>
    </source>
</evidence>
<sequence length="1345" mass="153582">MSRLLYLLLLAAVVWQAHGDKEYVDAESTESLPLDSNEDDREFKCGGSNGYYPNFKDCTTYIECKNRVKTIKSCPDGQHWNAQTIRCDDACNAYCNATMACQCRWSTCGRDKICSLMKIVGPCRGRSERYFFNIRSGKCEKFLYSGCMGNENNFETMEECEQRCKKPRPPEPDWKCLIDGYYTNPDNCSTYIACSNRKEYIMSCPKGLHFDHQRQRCEKPCDAYCDKSLSCQCKWATCGTDDVCFLPRIIGPCRAGFSSYYFNKRTGECEHFYYGGCKGNENRFKNKEECENKCKTKKPEEPEFTCYKDGTYPNPKNCTTFIQCSNGQKYIRECPSGLHYSDKTERCEQPCDAYCNVKLSCQCRWPTCGRKEVCFLPAETGPCRASFPNYYFNKRSGKCEKFTYGGCMGNGNNFRTEEACRKTCGRSTLAPPEIPSSDKEQCRLMPEVGPCKTFKPRYYYDAHKKKCDKFIYGGCEGNANNFETEEECNTACGDSGAEEDSGAQEDTCRLPAEVGTCHAHMERYYFDHEQGRCLKFIYGGCGGNANNFETERECENSCLRAAEKPELPLPEFTCYSDGLYANPKNCSTFIHCSNRQKYIQECPSGLHYSDKTERCEQPCNAYCNVKLSCLCRWPTCGRKEVCFLPAETGPCMGRFPNYYFNKRSGKCEKFTYGGCLGNENNFRTEEACRKTCGGSTLAPPEIPSSDKEQCRLMPEVGPCTTFKPRYYYDAHKKKCDKFIYGGCEGNENNFETEEECNTACGESGAEEDSGAQEDTCRLPAEIGTCHAHIERYYFDREQGRCVKFIYGGCGGNANNFETERECENSCLRNADSEEEERDTCRLPVEKGPCHGYMERYYFNHEQGRCLKFIYGGCRGNANNYVSKRECENRCLRSAEITSFCKFPVDKGPCRGSIPRWYYDPSTSSCHRFMYGGCGGNANNFRLESECNVACKSRMSPTDVTCRQEPEKGPCRGHFRKFYFDPKERKCKEFVYGGCGGNDNKFETTEECETTCLRNTELSSSKDIKPKGIWCQSNERQPLDDCTKYVQCFGNGTYEFKIESCPENQHFSYPLLRCTKPCEAYCDNKIACECGWGWPACKDDKKGSTCSTDGLYKNPKDCNSYIQCSDGVEYEMPCPRGLHFSEQTSKCEQPSVAQCEKSEESSDDFQCEEDGRYVNLNSCSHFINCTGGVRYDAACPQQLHFNEKTRECDSPCDSRCDPSLALECGWPMGAPKCPKFEHYDYCYAKCQKNCSNWDQDIPCNMMCFPGCVCDEYRVRGPDGKCIRTSECRKHEESEEEFRCYKPDGNTPFPGDSRKYIKCTNYIPSVEECPPNQKFDRKELECVDIEH</sequence>
<dbReference type="InterPro" id="IPR002919">
    <property type="entry name" value="TIL_dom"/>
</dbReference>
<feature type="domain" description="Chitin-binding type-2" evidence="12">
    <location>
        <begin position="42"/>
        <end position="97"/>
    </location>
</feature>
<dbReference type="Pfam" id="PF01607">
    <property type="entry name" value="CBM_14"/>
    <property type="match status" value="7"/>
</dbReference>
<feature type="domain" description="Chitin-binding type-2" evidence="12">
    <location>
        <begin position="1102"/>
        <end position="1156"/>
    </location>
</feature>
<feature type="chain" id="PRO_5043954970" evidence="10">
    <location>
        <begin position="20"/>
        <end position="1345"/>
    </location>
</feature>
<evidence type="ECO:0000256" key="5">
    <source>
        <dbReference type="ARBA" id="ARBA00022737"/>
    </source>
</evidence>
<dbReference type="PROSITE" id="PS50940">
    <property type="entry name" value="CHIT_BIND_II"/>
    <property type="match status" value="8"/>
</dbReference>
<feature type="domain" description="Chitin-binding type-2" evidence="12">
    <location>
        <begin position="303"/>
        <end position="357"/>
    </location>
</feature>
<feature type="domain" description="BPTI/Kunitz inhibitor" evidence="11">
    <location>
        <begin position="114"/>
        <end position="164"/>
    </location>
</feature>
<feature type="domain" description="BPTI/Kunitz inhibitor" evidence="11">
    <location>
        <begin position="776"/>
        <end position="826"/>
    </location>
</feature>
<evidence type="ECO:0000256" key="4">
    <source>
        <dbReference type="ARBA" id="ARBA00022729"/>
    </source>
</evidence>
<dbReference type="SUPFAM" id="SSF57625">
    <property type="entry name" value="Invertebrate chitin-binding proteins"/>
    <property type="match status" value="7"/>
</dbReference>
<evidence type="ECO:0000256" key="10">
    <source>
        <dbReference type="SAM" id="SignalP"/>
    </source>
</evidence>
<feature type="domain" description="Chitin-binding type-2" evidence="12">
    <location>
        <begin position="173"/>
        <end position="227"/>
    </location>
</feature>
<evidence type="ECO:0000313" key="14">
    <source>
        <dbReference type="Proteomes" id="UP001054837"/>
    </source>
</evidence>
<dbReference type="InterPro" id="IPR036084">
    <property type="entry name" value="Ser_inhib-like_sf"/>
</dbReference>
<feature type="signal peptide" evidence="10">
    <location>
        <begin position="1"/>
        <end position="19"/>
    </location>
</feature>
<feature type="domain" description="BPTI/Kunitz inhibitor" evidence="11">
    <location>
        <begin position="900"/>
        <end position="950"/>
    </location>
</feature>
<comment type="caution">
    <text evidence="13">The sequence shown here is derived from an EMBL/GenBank/DDBJ whole genome shotgun (WGS) entry which is preliminary data.</text>
</comment>
<evidence type="ECO:0000256" key="3">
    <source>
        <dbReference type="ARBA" id="ARBA00022690"/>
    </source>
</evidence>
<gene>
    <name evidence="13" type="primary">Ppn</name>
    <name evidence="13" type="ORF">CDAR_437891</name>
</gene>
<dbReference type="SMART" id="SM00494">
    <property type="entry name" value="ChtBD2"/>
    <property type="match status" value="8"/>
</dbReference>
<dbReference type="FunFam" id="4.10.410.10:FF:000021">
    <property type="entry name" value="Serine protease inhibitor, putative"/>
    <property type="match status" value="2"/>
</dbReference>
<dbReference type="SMART" id="SM00131">
    <property type="entry name" value="KU"/>
    <property type="match status" value="11"/>
</dbReference>
<keyword evidence="3" id="KW-0646">Protease inhibitor</keyword>
<keyword evidence="7" id="KW-1015">Disulfide bond</keyword>
<feature type="domain" description="BPTI/Kunitz inhibitor" evidence="11">
    <location>
        <begin position="840"/>
        <end position="890"/>
    </location>
</feature>
<dbReference type="Gene3D" id="2.170.140.10">
    <property type="entry name" value="Chitin binding domain"/>
    <property type="match status" value="7"/>
</dbReference>
<dbReference type="CDD" id="cd00109">
    <property type="entry name" value="Kunitz-type"/>
    <property type="match status" value="11"/>
</dbReference>
<dbReference type="GO" id="GO:0004867">
    <property type="term" value="F:serine-type endopeptidase inhibitor activity"/>
    <property type="evidence" value="ECO:0007669"/>
    <property type="project" value="UniProtKB-KW"/>
</dbReference>
<protein>
    <submittedName>
        <fullName evidence="13">Papilin</fullName>
    </submittedName>
</protein>
<dbReference type="SUPFAM" id="SSF57362">
    <property type="entry name" value="BPTI-like"/>
    <property type="match status" value="11"/>
</dbReference>
<evidence type="ECO:0000256" key="2">
    <source>
        <dbReference type="ARBA" id="ARBA00022525"/>
    </source>
</evidence>
<evidence type="ECO:0000313" key="13">
    <source>
        <dbReference type="EMBL" id="GIX87997.1"/>
    </source>
</evidence>
<dbReference type="PROSITE" id="PS50279">
    <property type="entry name" value="BPTI_KUNITZ_2"/>
    <property type="match status" value="11"/>
</dbReference>
<dbReference type="EMBL" id="BPLQ01002032">
    <property type="protein sequence ID" value="GIX87997.1"/>
    <property type="molecule type" value="Genomic_DNA"/>
</dbReference>
<keyword evidence="5" id="KW-0677">Repeat</keyword>
<name>A0AAV4NT26_9ARAC</name>
<proteinExistence type="inferred from homology"/>
<keyword evidence="4 10" id="KW-0732">Signal</keyword>